<feature type="transmembrane region" description="Helical" evidence="1">
    <location>
        <begin position="276"/>
        <end position="297"/>
    </location>
</feature>
<sequence>MMHFYDKCWIRNIMTMKVIAVMIIFCSMQVQRSSASDVNMPSYHKMPQLQRAEQFHKCMFETENLAVYCVVRTAIKPDPSSELWQQIESFSNDTKRHYRHDMLTTGLCLTRCELELKALNASILESLEAENDFQINYKYTLDSRLFKDIELYNAQYGELINKCLNLYLMKYNLKGYSTPILCETNKQMNEEKTDYLDVIFLVILGMLVAATAICSYVDRQNNTQGTLNYYKEPVNDKTLKWNLITAFSIARNYYKLIQPGKNEIERDLRVAQGIRLFFLYFIVFSHSTLGYAIEIVVNPEYYERSYHQLLPVLLFNGLTYVQVLFGIAGFMLAVQIMGVAAKMEERFRFYPLAVIYRYLRFFPIYGFLILFNATYLYKLQDAAHWQRVGGVERQYCRQNWWANLLYKTKGFEVSKMCMFHTYFISLEFQLFMFGLACLMIIWRYPKSQKIFTSIITLLSIASAGIFTYIHKLDGILVISPEERRLLTHQSYFQNYMTSIEPNAGPYFIGISLGLLYHPIKESQLFSKIKFKLSYYLWHLLPIFAILSMLSTQLFYEYDFEKPSIWMSFYAMFTQNIWALMAVTGALLFCVKKTSFLTSMFNLQIFLPVYRLTYTTYICHVSVLYVIAGASKGAANLSTPALVLFSTSCFLCSHFLAFILTLLIEYPTIGVINQIFQRLGKRNSRYLDYIELVT</sequence>
<feature type="transmembrane region" description="Helical" evidence="1">
    <location>
        <begin position="317"/>
        <end position="337"/>
    </location>
</feature>
<feature type="transmembrane region" description="Helical" evidence="1">
    <location>
        <begin position="567"/>
        <end position="590"/>
    </location>
</feature>
<dbReference type="EMBL" id="UFQS01000031">
    <property type="protein sequence ID" value="SSW97871.1"/>
    <property type="molecule type" value="Genomic_DNA"/>
</dbReference>
<keyword evidence="1" id="KW-1133">Transmembrane helix</keyword>
<name>A0A336LPF5_CULSO</name>
<feature type="transmembrane region" description="Helical" evidence="1">
    <location>
        <begin position="503"/>
        <end position="520"/>
    </location>
</feature>
<dbReference type="InterPro" id="IPR052728">
    <property type="entry name" value="O2_lipid_transport_reg"/>
</dbReference>
<reference evidence="3" key="1">
    <citation type="submission" date="2018-04" db="EMBL/GenBank/DDBJ databases">
        <authorList>
            <person name="Go L.Y."/>
            <person name="Mitchell J.A."/>
        </authorList>
    </citation>
    <scope>NUCLEOTIDE SEQUENCE</scope>
    <source>
        <tissue evidence="3">Whole organism</tissue>
    </source>
</reference>
<dbReference type="PANTHER" id="PTHR11161:SF22">
    <property type="entry name" value="ACYLTRANSFERASE 3 DOMAIN-CONTAINING PROTEIN-RELATED"/>
    <property type="match status" value="1"/>
</dbReference>
<feature type="transmembrane region" description="Helical" evidence="1">
    <location>
        <begin position="611"/>
        <end position="629"/>
    </location>
</feature>
<dbReference type="VEuPathDB" id="VectorBase:CSON008452"/>
<organism evidence="4">
    <name type="scientific">Culicoides sonorensis</name>
    <name type="common">Biting midge</name>
    <dbReference type="NCBI Taxonomy" id="179676"/>
    <lineage>
        <taxon>Eukaryota</taxon>
        <taxon>Metazoa</taxon>
        <taxon>Ecdysozoa</taxon>
        <taxon>Arthropoda</taxon>
        <taxon>Hexapoda</taxon>
        <taxon>Insecta</taxon>
        <taxon>Pterygota</taxon>
        <taxon>Neoptera</taxon>
        <taxon>Endopterygota</taxon>
        <taxon>Diptera</taxon>
        <taxon>Nematocera</taxon>
        <taxon>Chironomoidea</taxon>
        <taxon>Ceratopogonidae</taxon>
        <taxon>Ceratopogoninae</taxon>
        <taxon>Culicoides</taxon>
        <taxon>Monoculicoides</taxon>
    </lineage>
</organism>
<dbReference type="Pfam" id="PF01757">
    <property type="entry name" value="Acyl_transf_3"/>
    <property type="match status" value="1"/>
</dbReference>
<feature type="transmembrane region" description="Helical" evidence="1">
    <location>
        <begin position="358"/>
        <end position="377"/>
    </location>
</feature>
<dbReference type="InterPro" id="IPR002656">
    <property type="entry name" value="Acyl_transf_3_dom"/>
</dbReference>
<feature type="transmembrane region" description="Helical" evidence="1">
    <location>
        <begin position="641"/>
        <end position="663"/>
    </location>
</feature>
<evidence type="ECO:0000256" key="1">
    <source>
        <dbReference type="SAM" id="Phobius"/>
    </source>
</evidence>
<feature type="transmembrane region" description="Helical" evidence="1">
    <location>
        <begin position="450"/>
        <end position="469"/>
    </location>
</feature>
<dbReference type="EMBL" id="UFQT01000031">
    <property type="protein sequence ID" value="SSX18257.1"/>
    <property type="molecule type" value="Genomic_DNA"/>
</dbReference>
<protein>
    <submittedName>
        <fullName evidence="4">CSON008452 protein</fullName>
    </submittedName>
</protein>
<accession>A0A336LPF5</accession>
<dbReference type="PANTHER" id="PTHR11161">
    <property type="entry name" value="O-ACYLTRANSFERASE"/>
    <property type="match status" value="1"/>
</dbReference>
<evidence type="ECO:0000313" key="4">
    <source>
        <dbReference type="EMBL" id="SSX18257.1"/>
    </source>
</evidence>
<feature type="domain" description="Acyltransferase 3" evidence="2">
    <location>
        <begin position="273"/>
        <end position="649"/>
    </location>
</feature>
<dbReference type="OMA" id="ICMESHT"/>
<evidence type="ECO:0000313" key="3">
    <source>
        <dbReference type="EMBL" id="SSW97871.1"/>
    </source>
</evidence>
<dbReference type="AlphaFoldDB" id="A0A336LPF5"/>
<gene>
    <name evidence="4" type="primary">CSON008452</name>
</gene>
<dbReference type="GO" id="GO:0016747">
    <property type="term" value="F:acyltransferase activity, transferring groups other than amino-acyl groups"/>
    <property type="evidence" value="ECO:0007669"/>
    <property type="project" value="InterPro"/>
</dbReference>
<reference evidence="4" key="2">
    <citation type="submission" date="2018-07" db="EMBL/GenBank/DDBJ databases">
        <authorList>
            <person name="Quirk P.G."/>
            <person name="Krulwich T.A."/>
        </authorList>
    </citation>
    <scope>NUCLEOTIDE SEQUENCE</scope>
</reference>
<feature type="transmembrane region" description="Helical" evidence="1">
    <location>
        <begin position="195"/>
        <end position="217"/>
    </location>
</feature>
<evidence type="ECO:0000259" key="2">
    <source>
        <dbReference type="Pfam" id="PF01757"/>
    </source>
</evidence>
<feature type="transmembrane region" description="Helical" evidence="1">
    <location>
        <begin position="532"/>
        <end position="555"/>
    </location>
</feature>
<keyword evidence="1" id="KW-0812">Transmembrane</keyword>
<proteinExistence type="predicted"/>
<keyword evidence="1" id="KW-0472">Membrane</keyword>
<feature type="transmembrane region" description="Helical" evidence="1">
    <location>
        <begin position="422"/>
        <end position="443"/>
    </location>
</feature>